<evidence type="ECO:0000256" key="12">
    <source>
        <dbReference type="RuleBase" id="RU364126"/>
    </source>
</evidence>
<evidence type="ECO:0000256" key="8">
    <source>
        <dbReference type="ARBA" id="ARBA00022777"/>
    </source>
</evidence>
<dbReference type="GO" id="GO:0035299">
    <property type="term" value="F:inositol-1,3,4,5,6-pentakisphosphate 2-kinase activity"/>
    <property type="evidence" value="ECO:0007669"/>
    <property type="project" value="UniProtKB-EC"/>
</dbReference>
<proteinExistence type="inferred from homology"/>
<comment type="function">
    <text evidence="11">Phosphorylates Ins(1,3,4,5,6)P5 at position 2 to form Ins(1,2,3,4,5,6)P6 (InsP6 or phytate). Phytate is a regulator of intracellular signaling, a highly abundant animal antinutrient, and a phosphate store in plant seeds. Also phosphorylates Ins(1,3,4,6)P4 and Ins(1,4,5,6)P4 to produce Ins(1,2,3,4,6)P5 and Ins(1,2,4,5,6)P5.</text>
</comment>
<evidence type="ECO:0000256" key="2">
    <source>
        <dbReference type="ARBA" id="ARBA00001947"/>
    </source>
</evidence>
<keyword evidence="7 12" id="KW-0547">Nucleotide-binding</keyword>
<accession>A0A8T1PVN4</accession>
<evidence type="ECO:0000256" key="1">
    <source>
        <dbReference type="ARBA" id="ARBA00001774"/>
    </source>
</evidence>
<dbReference type="PANTHER" id="PTHR14456">
    <property type="entry name" value="INOSITOL POLYPHOSPHATE KINASE 1"/>
    <property type="match status" value="1"/>
</dbReference>
<evidence type="ECO:0000256" key="5">
    <source>
        <dbReference type="ARBA" id="ARBA00022679"/>
    </source>
</evidence>
<evidence type="ECO:0000256" key="3">
    <source>
        <dbReference type="ARBA" id="ARBA00007229"/>
    </source>
</evidence>
<dbReference type="PANTHER" id="PTHR14456:SF2">
    <property type="entry name" value="INOSITOL-PENTAKISPHOSPHATE 2-KINASE"/>
    <property type="match status" value="1"/>
</dbReference>
<gene>
    <name evidence="13" type="ORF">CIPAW_07G158500</name>
</gene>
<evidence type="ECO:0000256" key="9">
    <source>
        <dbReference type="ARBA" id="ARBA00022833"/>
    </source>
</evidence>
<dbReference type="GO" id="GO:0032958">
    <property type="term" value="P:inositol phosphate biosynthetic process"/>
    <property type="evidence" value="ECO:0007669"/>
    <property type="project" value="TreeGrafter"/>
</dbReference>
<dbReference type="GO" id="GO:0046872">
    <property type="term" value="F:metal ion binding"/>
    <property type="evidence" value="ECO:0007669"/>
    <property type="project" value="UniProtKB-KW"/>
</dbReference>
<evidence type="ECO:0000256" key="6">
    <source>
        <dbReference type="ARBA" id="ARBA00022723"/>
    </source>
</evidence>
<dbReference type="Proteomes" id="UP000811609">
    <property type="component" value="Chromosome 7"/>
</dbReference>
<comment type="domain">
    <text evidence="12">The EXKPK motif is conserved in inositol-pentakisphosphate 2-kinases of both family 1 and 2.</text>
</comment>
<sequence length="468" mass="52559">MEISNFETNIQAPLGIVNLKEDDKDVVLEQKHAVDWVYRGEGAANLVLAYTGSSHSFIGKVMRIPKAPRNGSPHVRSPTALSTQERLLWRDVDGIVSSPNKEIAAQLYVQHVMSPLLGSEHVDAGMRVLVSREFLESVEKNVICQRPAWRVDAAKADTDRDSVLLLTDHSLFPGGTLNGKLCVSVEIKPKCGFLPFSRFISERNAIKRSITRFRMHQALKLHQGEISELSEYDPIDLFSKCKERIDKAIISLFNTPQNNFRVFLNGSLIFGALGAGANSTSFVISEAFEDALKSVIWADNNLRTKNFLQLVSETVYKSGVLDRLLEIQKLDNFDIEGAVHAYYDIIYESCPVCRESGGDKISQIYTSLHSIPLDESLKIVKDYLIAATAKDCSLIISFRPSEDGYSGSPYNKIHLDATNQIFDYKASFIDLDLKPLKKMEDYYELDKKIVNCYTRMVEAERSIKANTT</sequence>
<keyword evidence="9" id="KW-0862">Zinc</keyword>
<comment type="caution">
    <text evidence="13">The sequence shown here is derived from an EMBL/GenBank/DDBJ whole genome shotgun (WGS) entry which is preliminary data.</text>
</comment>
<dbReference type="EMBL" id="CM031815">
    <property type="protein sequence ID" value="KAG6648609.1"/>
    <property type="molecule type" value="Genomic_DNA"/>
</dbReference>
<dbReference type="FunFam" id="3.30.200.110:FF:000002">
    <property type="entry name" value="Inositol-pentakisphosphate 2-kinase"/>
    <property type="match status" value="1"/>
</dbReference>
<organism evidence="13 14">
    <name type="scientific">Carya illinoinensis</name>
    <name type="common">Pecan</name>
    <dbReference type="NCBI Taxonomy" id="32201"/>
    <lineage>
        <taxon>Eukaryota</taxon>
        <taxon>Viridiplantae</taxon>
        <taxon>Streptophyta</taxon>
        <taxon>Embryophyta</taxon>
        <taxon>Tracheophyta</taxon>
        <taxon>Spermatophyta</taxon>
        <taxon>Magnoliopsida</taxon>
        <taxon>eudicotyledons</taxon>
        <taxon>Gunneridae</taxon>
        <taxon>Pentapetalae</taxon>
        <taxon>rosids</taxon>
        <taxon>fabids</taxon>
        <taxon>Fagales</taxon>
        <taxon>Juglandaceae</taxon>
        <taxon>Carya</taxon>
    </lineage>
</organism>
<evidence type="ECO:0000256" key="11">
    <source>
        <dbReference type="ARBA" id="ARBA00056211"/>
    </source>
</evidence>
<evidence type="ECO:0000313" key="14">
    <source>
        <dbReference type="Proteomes" id="UP000811609"/>
    </source>
</evidence>
<dbReference type="GO" id="GO:0005634">
    <property type="term" value="C:nucleus"/>
    <property type="evidence" value="ECO:0007669"/>
    <property type="project" value="TreeGrafter"/>
</dbReference>
<dbReference type="EC" id="2.7.1.158" evidence="4 12"/>
<keyword evidence="6" id="KW-0479">Metal-binding</keyword>
<keyword evidence="14" id="KW-1185">Reference proteome</keyword>
<comment type="cofactor">
    <cofactor evidence="2">
        <name>Zn(2+)</name>
        <dbReference type="ChEBI" id="CHEBI:29105"/>
    </cofactor>
</comment>
<keyword evidence="5 12" id="KW-0808">Transferase</keyword>
<evidence type="ECO:0000256" key="7">
    <source>
        <dbReference type="ARBA" id="ARBA00022741"/>
    </source>
</evidence>
<keyword evidence="8 12" id="KW-0418">Kinase</keyword>
<name>A0A8T1PVN4_CARIL</name>
<dbReference type="Pfam" id="PF06090">
    <property type="entry name" value="Ins_P5_2-kin"/>
    <property type="match status" value="1"/>
</dbReference>
<evidence type="ECO:0000256" key="10">
    <source>
        <dbReference type="ARBA" id="ARBA00022840"/>
    </source>
</evidence>
<dbReference type="GO" id="GO:0005524">
    <property type="term" value="F:ATP binding"/>
    <property type="evidence" value="ECO:0007669"/>
    <property type="project" value="UniProtKB-KW"/>
</dbReference>
<evidence type="ECO:0000313" key="13">
    <source>
        <dbReference type="EMBL" id="KAG6648609.1"/>
    </source>
</evidence>
<dbReference type="AlphaFoldDB" id="A0A8T1PVN4"/>
<comment type="similarity">
    <text evidence="3">Belongs to the IPK1 type 2 family.</text>
</comment>
<comment type="catalytic activity">
    <reaction evidence="1 12">
        <text>1D-myo-inositol 1,3,4,5,6-pentakisphosphate + ATP = 1D-myo-inositol hexakisphosphate + ADP + H(+)</text>
        <dbReference type="Rhea" id="RHEA:20313"/>
        <dbReference type="ChEBI" id="CHEBI:15378"/>
        <dbReference type="ChEBI" id="CHEBI:30616"/>
        <dbReference type="ChEBI" id="CHEBI:57733"/>
        <dbReference type="ChEBI" id="CHEBI:58130"/>
        <dbReference type="ChEBI" id="CHEBI:456216"/>
        <dbReference type="EC" id="2.7.1.158"/>
    </reaction>
</comment>
<evidence type="ECO:0000256" key="4">
    <source>
        <dbReference type="ARBA" id="ARBA00012023"/>
    </source>
</evidence>
<reference evidence="13" key="1">
    <citation type="submission" date="2020-12" db="EMBL/GenBank/DDBJ databases">
        <title>WGS assembly of Carya illinoinensis cv. Pawnee.</title>
        <authorList>
            <person name="Platts A."/>
            <person name="Shu S."/>
            <person name="Wright S."/>
            <person name="Barry K."/>
            <person name="Edger P."/>
            <person name="Pires J.C."/>
            <person name="Schmutz J."/>
        </authorList>
    </citation>
    <scope>NUCLEOTIDE SEQUENCE</scope>
    <source>
        <tissue evidence="13">Leaf</tissue>
    </source>
</reference>
<dbReference type="InterPro" id="IPR009286">
    <property type="entry name" value="Ins_P5_2-kin"/>
</dbReference>
<protein>
    <recommendedName>
        <fullName evidence="4 12">Inositol-pentakisphosphate 2-kinase</fullName>
        <ecNumber evidence="4 12">2.7.1.158</ecNumber>
    </recommendedName>
</protein>
<keyword evidence="10 12" id="KW-0067">ATP-binding</keyword>